<reference evidence="2" key="1">
    <citation type="journal article" date="2020" name="Stud. Mycol.">
        <title>101 Dothideomycetes genomes: a test case for predicting lifestyles and emergence of pathogens.</title>
        <authorList>
            <person name="Haridas S."/>
            <person name="Albert R."/>
            <person name="Binder M."/>
            <person name="Bloem J."/>
            <person name="Labutti K."/>
            <person name="Salamov A."/>
            <person name="Andreopoulos B."/>
            <person name="Baker S."/>
            <person name="Barry K."/>
            <person name="Bills G."/>
            <person name="Bluhm B."/>
            <person name="Cannon C."/>
            <person name="Castanera R."/>
            <person name="Culley D."/>
            <person name="Daum C."/>
            <person name="Ezra D."/>
            <person name="Gonzalez J."/>
            <person name="Henrissat B."/>
            <person name="Kuo A."/>
            <person name="Liang C."/>
            <person name="Lipzen A."/>
            <person name="Lutzoni F."/>
            <person name="Magnuson J."/>
            <person name="Mondo S."/>
            <person name="Nolan M."/>
            <person name="Ohm R."/>
            <person name="Pangilinan J."/>
            <person name="Park H.-J."/>
            <person name="Ramirez L."/>
            <person name="Alfaro M."/>
            <person name="Sun H."/>
            <person name="Tritt A."/>
            <person name="Yoshinaga Y."/>
            <person name="Zwiers L.-H."/>
            <person name="Turgeon B."/>
            <person name="Goodwin S."/>
            <person name="Spatafora J."/>
            <person name="Crous P."/>
            <person name="Grigoriev I."/>
        </authorList>
    </citation>
    <scope>NUCLEOTIDE SEQUENCE</scope>
    <source>
        <strain evidence="2">CBS 121739</strain>
    </source>
</reference>
<protein>
    <submittedName>
        <fullName evidence="2">Uncharacterized protein</fullName>
    </submittedName>
</protein>
<dbReference type="Proteomes" id="UP000799437">
    <property type="component" value="Unassembled WGS sequence"/>
</dbReference>
<organism evidence="2 3">
    <name type="scientific">Pseudovirgaria hyperparasitica</name>
    <dbReference type="NCBI Taxonomy" id="470096"/>
    <lineage>
        <taxon>Eukaryota</taxon>
        <taxon>Fungi</taxon>
        <taxon>Dikarya</taxon>
        <taxon>Ascomycota</taxon>
        <taxon>Pezizomycotina</taxon>
        <taxon>Dothideomycetes</taxon>
        <taxon>Dothideomycetes incertae sedis</taxon>
        <taxon>Acrospermales</taxon>
        <taxon>Acrospermaceae</taxon>
        <taxon>Pseudovirgaria</taxon>
    </lineage>
</organism>
<feature type="compositionally biased region" description="Acidic residues" evidence="1">
    <location>
        <begin position="308"/>
        <end position="327"/>
    </location>
</feature>
<sequence>MSRRRSGRHNGSAGHRYESHDAQEEQQMLVSKQLEEESFVPESSLARPEDAQAAADINAAIIQASPQTKPHPQQSAQYTNKGGKLGKQLAVTTSSLRPVVIIRKSLNAASSKERQSIEETQSATSNEKPGTKRKRGRPKTSTIKSTQAKSPVLGLRRSSRITGGNTGSTSEATRAQERASIISNATADQVDSNPSFATADSTRTTRQKASVEANIAVDSSTEASPTQTPRHVGVQIHRGKTVSHVFDNCKTKTSKQFVELCIEVINKFKKSNLDDVKYAQSLFGKVKSGLNTLLHSGKDNENSRGDQNSEDDENSEEEENSEVDEDDKDYKKYLVQDAYTMVIPKLSELLKAVYTAYGNEVLASRDNSIAMSFKQSDFIRGIAETIINFEAQIRAWGIQPATDLPIKRPIKTHAIAPLKEICRTLNRALHRERESRKLAADQARIKADLEARAIDDECELAESRSRYERYKFWSALNQLRLDVEKNPRRRPFLCVSAVPSNDNIGLDANGDPFERIGVFGERTTARPLLEAVEMRNGSWSEEQLDALLWSLEHESSEEPLLLFKCIFARWCGAGGVLQDFNCEEIYGMAKYMKALLMEEEAMDGLEERDWVRRIPSRC</sequence>
<dbReference type="OrthoDB" id="3939134at2759"/>
<name>A0A6A6WDZ1_9PEZI</name>
<dbReference type="RefSeq" id="XP_033602725.1">
    <property type="nucleotide sequence ID" value="XM_033740412.1"/>
</dbReference>
<feature type="compositionally biased region" description="Polar residues" evidence="1">
    <location>
        <begin position="118"/>
        <end position="127"/>
    </location>
</feature>
<feature type="compositionally biased region" description="Polar residues" evidence="1">
    <location>
        <begin position="65"/>
        <end position="80"/>
    </location>
</feature>
<feature type="compositionally biased region" description="Low complexity" evidence="1">
    <location>
        <begin position="51"/>
        <end position="64"/>
    </location>
</feature>
<feature type="compositionally biased region" description="Polar residues" evidence="1">
    <location>
        <begin position="181"/>
        <end position="208"/>
    </location>
</feature>
<feature type="region of interest" description="Disordered" evidence="1">
    <location>
        <begin position="294"/>
        <end position="327"/>
    </location>
</feature>
<evidence type="ECO:0000256" key="1">
    <source>
        <dbReference type="SAM" id="MobiDB-lite"/>
    </source>
</evidence>
<accession>A0A6A6WDZ1</accession>
<feature type="region of interest" description="Disordered" evidence="1">
    <location>
        <begin position="1"/>
        <end position="83"/>
    </location>
</feature>
<evidence type="ECO:0000313" key="2">
    <source>
        <dbReference type="EMBL" id="KAF2760274.1"/>
    </source>
</evidence>
<dbReference type="AlphaFoldDB" id="A0A6A6WDZ1"/>
<keyword evidence="3" id="KW-1185">Reference proteome</keyword>
<proteinExistence type="predicted"/>
<gene>
    <name evidence="2" type="ORF">EJ05DRAFT_278182</name>
</gene>
<evidence type="ECO:0000313" key="3">
    <source>
        <dbReference type="Proteomes" id="UP000799437"/>
    </source>
</evidence>
<feature type="region of interest" description="Disordered" evidence="1">
    <location>
        <begin position="108"/>
        <end position="212"/>
    </location>
</feature>
<dbReference type="EMBL" id="ML996568">
    <property type="protein sequence ID" value="KAF2760274.1"/>
    <property type="molecule type" value="Genomic_DNA"/>
</dbReference>
<feature type="compositionally biased region" description="Polar residues" evidence="1">
    <location>
        <begin position="160"/>
        <end position="173"/>
    </location>
</feature>
<dbReference type="GeneID" id="54481466"/>